<keyword evidence="6" id="KW-0256">Endoplasmic reticulum</keyword>
<dbReference type="CDD" id="cd02995">
    <property type="entry name" value="PDI_a_PDI_a'_C"/>
    <property type="match status" value="1"/>
</dbReference>
<dbReference type="GO" id="GO:0006457">
    <property type="term" value="P:protein folding"/>
    <property type="evidence" value="ECO:0007669"/>
    <property type="project" value="TreeGrafter"/>
</dbReference>
<dbReference type="InterPro" id="IPR017937">
    <property type="entry name" value="Thioredoxin_CS"/>
</dbReference>
<dbReference type="PROSITE" id="PS51352">
    <property type="entry name" value="THIOREDOXIN_2"/>
    <property type="match status" value="1"/>
</dbReference>
<keyword evidence="4" id="KW-0732">Signal</keyword>
<dbReference type="PANTHER" id="PTHR18929">
    <property type="entry name" value="PROTEIN DISULFIDE ISOMERASE"/>
    <property type="match status" value="1"/>
</dbReference>
<dbReference type="SUPFAM" id="SSF52833">
    <property type="entry name" value="Thioredoxin-like"/>
    <property type="match status" value="1"/>
</dbReference>
<proteinExistence type="inferred from homology"/>
<evidence type="ECO:0000256" key="3">
    <source>
        <dbReference type="ARBA" id="ARBA00012723"/>
    </source>
</evidence>
<dbReference type="STRING" id="48699.ENSPLAP00000003448"/>
<keyword evidence="8" id="KW-0413">Isomerase</keyword>
<dbReference type="Proteomes" id="UP000261500">
    <property type="component" value="Unplaced"/>
</dbReference>
<comment type="similarity">
    <text evidence="2">Belongs to the protein disulfide isomerase family.</text>
</comment>
<dbReference type="Ensembl" id="ENSPLAT00000011345.1">
    <property type="protein sequence ID" value="ENSPLAP00000003448.1"/>
    <property type="gene ID" value="ENSPLAG00000004927.1"/>
</dbReference>
<protein>
    <recommendedName>
        <fullName evidence="3">protein disulfide-isomerase</fullName>
        <ecNumber evidence="3">5.3.4.1</ecNumber>
    </recommendedName>
</protein>
<dbReference type="GeneTree" id="ENSGT00940000165626"/>
<evidence type="ECO:0000256" key="4">
    <source>
        <dbReference type="ARBA" id="ARBA00022729"/>
    </source>
</evidence>
<dbReference type="InterPro" id="IPR036249">
    <property type="entry name" value="Thioredoxin-like_sf"/>
</dbReference>
<dbReference type="InterPro" id="IPR013766">
    <property type="entry name" value="Thioredoxin_domain"/>
</dbReference>
<dbReference type="GO" id="GO:0003756">
    <property type="term" value="F:protein disulfide isomerase activity"/>
    <property type="evidence" value="ECO:0007669"/>
    <property type="project" value="UniProtKB-EC"/>
</dbReference>
<dbReference type="Gene3D" id="3.40.30.10">
    <property type="entry name" value="Glutaredoxin"/>
    <property type="match status" value="1"/>
</dbReference>
<dbReference type="AlphaFoldDB" id="A0A3B3V8T7"/>
<organism evidence="11 12">
    <name type="scientific">Poecilia latipinna</name>
    <name type="common">sailfin molly</name>
    <dbReference type="NCBI Taxonomy" id="48699"/>
    <lineage>
        <taxon>Eukaryota</taxon>
        <taxon>Metazoa</taxon>
        <taxon>Chordata</taxon>
        <taxon>Craniata</taxon>
        <taxon>Vertebrata</taxon>
        <taxon>Euteleostomi</taxon>
        <taxon>Actinopterygii</taxon>
        <taxon>Neopterygii</taxon>
        <taxon>Teleostei</taxon>
        <taxon>Neoteleostei</taxon>
        <taxon>Acanthomorphata</taxon>
        <taxon>Ovalentaria</taxon>
        <taxon>Atherinomorphae</taxon>
        <taxon>Cyprinodontiformes</taxon>
        <taxon>Poeciliidae</taxon>
        <taxon>Poeciliinae</taxon>
        <taxon>Poecilia</taxon>
    </lineage>
</organism>
<evidence type="ECO:0000256" key="2">
    <source>
        <dbReference type="ARBA" id="ARBA00006347"/>
    </source>
</evidence>
<dbReference type="GO" id="GO:0034976">
    <property type="term" value="P:response to endoplasmic reticulum stress"/>
    <property type="evidence" value="ECO:0007669"/>
    <property type="project" value="TreeGrafter"/>
</dbReference>
<evidence type="ECO:0000256" key="9">
    <source>
        <dbReference type="ARBA" id="ARBA00023284"/>
    </source>
</evidence>
<evidence type="ECO:0000313" key="12">
    <source>
        <dbReference type="Proteomes" id="UP000261500"/>
    </source>
</evidence>
<dbReference type="PROSITE" id="PS00194">
    <property type="entry name" value="THIOREDOXIN_1"/>
    <property type="match status" value="1"/>
</dbReference>
<evidence type="ECO:0000259" key="10">
    <source>
        <dbReference type="PROSITE" id="PS51352"/>
    </source>
</evidence>
<dbReference type="EC" id="5.3.4.1" evidence="3"/>
<keyword evidence="7" id="KW-1015">Disulfide bond</keyword>
<keyword evidence="12" id="KW-1185">Reference proteome</keyword>
<keyword evidence="9" id="KW-0676">Redox-active center</keyword>
<dbReference type="PANTHER" id="PTHR18929:SF93">
    <property type="entry name" value="PROTEIN DISULFIDE-ISOMERASE A2"/>
    <property type="match status" value="1"/>
</dbReference>
<dbReference type="Pfam" id="PF00085">
    <property type="entry name" value="Thioredoxin"/>
    <property type="match status" value="1"/>
</dbReference>
<feature type="domain" description="Thioredoxin" evidence="10">
    <location>
        <begin position="1"/>
        <end position="135"/>
    </location>
</feature>
<evidence type="ECO:0000256" key="7">
    <source>
        <dbReference type="ARBA" id="ARBA00023157"/>
    </source>
</evidence>
<dbReference type="PRINTS" id="PR00421">
    <property type="entry name" value="THIOREDOXIN"/>
</dbReference>
<evidence type="ECO:0000256" key="8">
    <source>
        <dbReference type="ARBA" id="ARBA00023235"/>
    </source>
</evidence>
<dbReference type="GO" id="GO:0005783">
    <property type="term" value="C:endoplasmic reticulum"/>
    <property type="evidence" value="ECO:0007669"/>
    <property type="project" value="TreeGrafter"/>
</dbReference>
<accession>A0A3B3V8T7</accession>
<comment type="catalytic activity">
    <reaction evidence="1">
        <text>Catalyzes the rearrangement of -S-S- bonds in proteins.</text>
        <dbReference type="EC" id="5.3.4.1"/>
    </reaction>
</comment>
<sequence length="147" mass="16902">SEEEKLDKHNLTSFIKENKIPEEWDKEPVKVLVGKNFKSVALDPAKNVFIEFYAPWCGHCKELAPIWDQLGEKYADHENIIIAKMDATANEVESLVISGFPTIKYYPAEGKEVETLSSPQRYLETFSKFLDSGGLTNKRDRRKMSFQ</sequence>
<evidence type="ECO:0000256" key="6">
    <source>
        <dbReference type="ARBA" id="ARBA00022824"/>
    </source>
</evidence>
<reference evidence="11" key="1">
    <citation type="submission" date="2025-05" db="UniProtKB">
        <authorList>
            <consortium name="Ensembl"/>
        </authorList>
    </citation>
    <scope>IDENTIFICATION</scope>
</reference>
<evidence type="ECO:0000256" key="1">
    <source>
        <dbReference type="ARBA" id="ARBA00001182"/>
    </source>
</evidence>
<dbReference type="FunFam" id="3.40.30.10:FF:000027">
    <property type="entry name" value="protein disulfide-isomerase A2"/>
    <property type="match status" value="1"/>
</dbReference>
<dbReference type="Ensembl" id="ENSPLAT00000011329.1">
    <property type="protein sequence ID" value="ENSPLAP00000021304.1"/>
    <property type="gene ID" value="ENSPLAG00000004943.1"/>
</dbReference>
<name>A0A3B3V8T7_9TELE</name>
<keyword evidence="5" id="KW-0677">Repeat</keyword>
<evidence type="ECO:0000313" key="11">
    <source>
        <dbReference type="Ensembl" id="ENSPLAP00000021304.1"/>
    </source>
</evidence>
<evidence type="ECO:0000256" key="5">
    <source>
        <dbReference type="ARBA" id="ARBA00022737"/>
    </source>
</evidence>